<dbReference type="EMBL" id="WQRF01000001">
    <property type="protein sequence ID" value="MVS97550.1"/>
    <property type="molecule type" value="Genomic_DNA"/>
</dbReference>
<sequence>MRVNVFISESIGGEPPQLLILSLEPEAAIPHRLQHLEWRHFATTMTDDKLLGASSAQVESALAKDGYALVSPTG</sequence>
<gene>
    <name evidence="1" type="ORF">GO014_00725</name>
</gene>
<name>A0A7X3K265_9HYPH</name>
<organism evidence="1 2">
    <name type="scientific">Devosia marina</name>
    <dbReference type="NCBI Taxonomy" id="2683198"/>
    <lineage>
        <taxon>Bacteria</taxon>
        <taxon>Pseudomonadati</taxon>
        <taxon>Pseudomonadota</taxon>
        <taxon>Alphaproteobacteria</taxon>
        <taxon>Hyphomicrobiales</taxon>
        <taxon>Devosiaceae</taxon>
        <taxon>Devosia</taxon>
    </lineage>
</organism>
<dbReference type="AlphaFoldDB" id="A0A7X3K265"/>
<protein>
    <submittedName>
        <fullName evidence="1">Uncharacterized protein</fullName>
    </submittedName>
</protein>
<evidence type="ECO:0000313" key="2">
    <source>
        <dbReference type="Proteomes" id="UP000438106"/>
    </source>
</evidence>
<dbReference type="RefSeq" id="WP_157288725.1">
    <property type="nucleotide sequence ID" value="NZ_WQRF01000001.1"/>
</dbReference>
<dbReference type="Proteomes" id="UP000438106">
    <property type="component" value="Unassembled WGS sequence"/>
</dbReference>
<accession>A0A7X3K265</accession>
<evidence type="ECO:0000313" key="1">
    <source>
        <dbReference type="EMBL" id="MVS97550.1"/>
    </source>
</evidence>
<keyword evidence="2" id="KW-1185">Reference proteome</keyword>
<reference evidence="1 2" key="1">
    <citation type="submission" date="2019-12" db="EMBL/GenBank/DDBJ databases">
        <title>Devosia maris sp. nov., isolated from the deep seawater.</title>
        <authorList>
            <person name="Liu Y."/>
        </authorList>
    </citation>
    <scope>NUCLEOTIDE SEQUENCE [LARGE SCALE GENOMIC DNA]</scope>
    <source>
        <strain evidence="1 2">L53-10-65</strain>
    </source>
</reference>
<proteinExistence type="predicted"/>
<comment type="caution">
    <text evidence="1">The sequence shown here is derived from an EMBL/GenBank/DDBJ whole genome shotgun (WGS) entry which is preliminary data.</text>
</comment>